<reference evidence="4" key="1">
    <citation type="submission" date="2016-11" db="EMBL/GenBank/DDBJ databases">
        <title>The genome of Nicotiana attenuata.</title>
        <authorList>
            <person name="Xu S."/>
            <person name="Brockmoeller T."/>
            <person name="Gaquerel E."/>
            <person name="Navarro A."/>
            <person name="Kuhl H."/>
            <person name="Gase K."/>
            <person name="Ling Z."/>
            <person name="Zhou W."/>
            <person name="Kreitzer C."/>
            <person name="Stanke M."/>
            <person name="Tang H."/>
            <person name="Lyons E."/>
            <person name="Pandey P."/>
            <person name="Pandey S.P."/>
            <person name="Timmermann B."/>
            <person name="Baldwin I.T."/>
        </authorList>
    </citation>
    <scope>NUCLEOTIDE SEQUENCE [LARGE SCALE GENOMIC DNA]</scope>
    <source>
        <strain evidence="4">UT</strain>
    </source>
</reference>
<organism evidence="4 5">
    <name type="scientific">Nicotiana attenuata</name>
    <name type="common">Coyote tobacco</name>
    <dbReference type="NCBI Taxonomy" id="49451"/>
    <lineage>
        <taxon>Eukaryota</taxon>
        <taxon>Viridiplantae</taxon>
        <taxon>Streptophyta</taxon>
        <taxon>Embryophyta</taxon>
        <taxon>Tracheophyta</taxon>
        <taxon>Spermatophyta</taxon>
        <taxon>Magnoliopsida</taxon>
        <taxon>eudicotyledons</taxon>
        <taxon>Gunneridae</taxon>
        <taxon>Pentapetalae</taxon>
        <taxon>asterids</taxon>
        <taxon>lamiids</taxon>
        <taxon>Solanales</taxon>
        <taxon>Solanaceae</taxon>
        <taxon>Nicotianoideae</taxon>
        <taxon>Nicotianeae</taxon>
        <taxon>Nicotiana</taxon>
    </lineage>
</organism>
<dbReference type="PANTHER" id="PTHR46594">
    <property type="entry name" value="P-TYPE CATION-TRANSPORTING ATPASE"/>
    <property type="match status" value="1"/>
</dbReference>
<dbReference type="CDD" id="cd00371">
    <property type="entry name" value="HMA"/>
    <property type="match status" value="1"/>
</dbReference>
<evidence type="ECO:0000259" key="3">
    <source>
        <dbReference type="PROSITE" id="PS50846"/>
    </source>
</evidence>
<accession>A0A314KWU7</accession>
<dbReference type="SMR" id="A0A314KWU7"/>
<dbReference type="AlphaFoldDB" id="A0A314KWU7"/>
<sequence length="492" mass="55205">MGIYDKCGIMGIVRKQFDDLPRRFVVHHSACYMGEISKALNPSRPMPAEGSSAVFALFPWFGRSLSMYMDFQVDMGEDFIAVAIRFWIHNPNPNPNLRELCEELRQQSIMSGVTQVHLLLENDLGMCKCILLDTGQETMMVMNNNSKICNTRQGKEIPLTSLLYLAYPYSSSPNSILIFQLTVGAMTCATCVNSVEDIFRKLPGVRKALVVLATSLGRGRYGPSIISTLLNATEYASFEVSVVQSSEQVKIVLRVVGLSAKMDVQLMEVILSKFHGVKQFYDERKTRKLEVVLDLEVLGSRSLIDRIKVLVLLDAILLWQCDPFIIAALRAWSDVVSSLGEVYSWWHSARLWRTYLTFVDERIENSKRHNISLDFYLGNGNSITESVHEFTNDIAGLFISAVIHLDSDGFDDSFDSFLLVQDTTLTGGTVTYSSMYYSVISRGGKLTKAADVSVNLIRLIHAAIHSILVAVFGTVNDLVWVLWLHPVPYLQP</sequence>
<name>A0A314KWU7_NICAT</name>
<proteinExistence type="predicted"/>
<dbReference type="EMBL" id="MJEQ01000824">
    <property type="protein sequence ID" value="OIT33790.1"/>
    <property type="molecule type" value="Genomic_DNA"/>
</dbReference>
<dbReference type="GO" id="GO:0016020">
    <property type="term" value="C:membrane"/>
    <property type="evidence" value="ECO:0007669"/>
    <property type="project" value="UniProtKB-SubCell"/>
</dbReference>
<dbReference type="PROSITE" id="PS50846">
    <property type="entry name" value="HMA_2"/>
    <property type="match status" value="1"/>
</dbReference>
<dbReference type="GO" id="GO:0009626">
    <property type="term" value="P:plant-type hypersensitive response"/>
    <property type="evidence" value="ECO:0007669"/>
    <property type="project" value="UniProtKB-KW"/>
</dbReference>
<dbReference type="Gene3D" id="3.30.70.100">
    <property type="match status" value="1"/>
</dbReference>
<dbReference type="GO" id="GO:0046872">
    <property type="term" value="F:metal ion binding"/>
    <property type="evidence" value="ECO:0007669"/>
    <property type="project" value="UniProtKB-KW"/>
</dbReference>
<protein>
    <submittedName>
        <fullName evidence="4">Copper-transporting atpase ran1</fullName>
    </submittedName>
</protein>
<dbReference type="Gramene" id="OIT33790">
    <property type="protein sequence ID" value="OIT33790"/>
    <property type="gene ID" value="A4A49_05064"/>
</dbReference>
<comment type="subcellular location">
    <subcellularLocation>
        <location evidence="1">Membrane</location>
        <topology evidence="1">Peripheral membrane protein</topology>
    </subcellularLocation>
</comment>
<evidence type="ECO:0000313" key="4">
    <source>
        <dbReference type="EMBL" id="OIT33790.1"/>
    </source>
</evidence>
<keyword evidence="5" id="KW-1185">Reference proteome</keyword>
<keyword evidence="2" id="KW-0479">Metal-binding</keyword>
<gene>
    <name evidence="4" type="primary">RAN1_1</name>
    <name evidence="4" type="ORF">A4A49_05064</name>
</gene>
<dbReference type="InterPro" id="IPR006121">
    <property type="entry name" value="HMA_dom"/>
</dbReference>
<evidence type="ECO:0000256" key="2">
    <source>
        <dbReference type="ARBA" id="ARBA00022723"/>
    </source>
</evidence>
<comment type="caution">
    <text evidence="4">The sequence shown here is derived from an EMBL/GenBank/DDBJ whole genome shotgun (WGS) entry which is preliminary data.</text>
</comment>
<dbReference type="STRING" id="49451.A0A314KWU7"/>
<evidence type="ECO:0000313" key="5">
    <source>
        <dbReference type="Proteomes" id="UP000187609"/>
    </source>
</evidence>
<feature type="domain" description="HMA" evidence="3">
    <location>
        <begin position="177"/>
        <end position="241"/>
    </location>
</feature>
<dbReference type="InterPro" id="IPR036163">
    <property type="entry name" value="HMA_dom_sf"/>
</dbReference>
<dbReference type="Proteomes" id="UP000187609">
    <property type="component" value="Unassembled WGS sequence"/>
</dbReference>
<dbReference type="PANTHER" id="PTHR46594:SF6">
    <property type="entry name" value="COPPER-TRANSPORTING ATPASE RAN1"/>
    <property type="match status" value="1"/>
</dbReference>
<dbReference type="SUPFAM" id="SSF55008">
    <property type="entry name" value="HMA, heavy metal-associated domain"/>
    <property type="match status" value="1"/>
</dbReference>
<evidence type="ECO:0000256" key="1">
    <source>
        <dbReference type="ARBA" id="ARBA00004170"/>
    </source>
</evidence>